<proteinExistence type="predicted"/>
<dbReference type="OrthoDB" id="206966at2759"/>
<dbReference type="AlphaFoldDB" id="K0RIH3"/>
<comment type="caution">
    <text evidence="2">The sequence shown here is derived from an EMBL/GenBank/DDBJ whole genome shotgun (WGS) entry which is preliminary data.</text>
</comment>
<reference evidence="2 3" key="1">
    <citation type="journal article" date="2012" name="Genome Biol.">
        <title>Genome and low-iron response of an oceanic diatom adapted to chronic iron limitation.</title>
        <authorList>
            <person name="Lommer M."/>
            <person name="Specht M."/>
            <person name="Roy A.S."/>
            <person name="Kraemer L."/>
            <person name="Andreson R."/>
            <person name="Gutowska M.A."/>
            <person name="Wolf J."/>
            <person name="Bergner S.V."/>
            <person name="Schilhabel M.B."/>
            <person name="Klostermeier U.C."/>
            <person name="Beiko R.G."/>
            <person name="Rosenstiel P."/>
            <person name="Hippler M."/>
            <person name="Laroche J."/>
        </authorList>
    </citation>
    <scope>NUCLEOTIDE SEQUENCE [LARGE SCALE GENOMIC DNA]</scope>
    <source>
        <strain evidence="2 3">CCMP1005</strain>
    </source>
</reference>
<dbReference type="EMBL" id="AGNL01040486">
    <property type="protein sequence ID" value="EJK52074.1"/>
    <property type="molecule type" value="Genomic_DNA"/>
</dbReference>
<feature type="region of interest" description="Disordered" evidence="1">
    <location>
        <begin position="78"/>
        <end position="110"/>
    </location>
</feature>
<evidence type="ECO:0000313" key="3">
    <source>
        <dbReference type="Proteomes" id="UP000266841"/>
    </source>
</evidence>
<evidence type="ECO:0000313" key="2">
    <source>
        <dbReference type="EMBL" id="EJK52074.1"/>
    </source>
</evidence>
<evidence type="ECO:0000256" key="1">
    <source>
        <dbReference type="SAM" id="MobiDB-lite"/>
    </source>
</evidence>
<feature type="non-terminal residue" evidence="2">
    <location>
        <position position="164"/>
    </location>
</feature>
<protein>
    <submittedName>
        <fullName evidence="2">Uncharacterized protein</fullName>
    </submittedName>
</protein>
<gene>
    <name evidence="2" type="ORF">THAOC_28695</name>
</gene>
<keyword evidence="3" id="KW-1185">Reference proteome</keyword>
<organism evidence="2 3">
    <name type="scientific">Thalassiosira oceanica</name>
    <name type="common">Marine diatom</name>
    <dbReference type="NCBI Taxonomy" id="159749"/>
    <lineage>
        <taxon>Eukaryota</taxon>
        <taxon>Sar</taxon>
        <taxon>Stramenopiles</taxon>
        <taxon>Ochrophyta</taxon>
        <taxon>Bacillariophyta</taxon>
        <taxon>Coscinodiscophyceae</taxon>
        <taxon>Thalassiosirophycidae</taxon>
        <taxon>Thalassiosirales</taxon>
        <taxon>Thalassiosiraceae</taxon>
        <taxon>Thalassiosira</taxon>
    </lineage>
</organism>
<feature type="compositionally biased region" description="Basic and acidic residues" evidence="1">
    <location>
        <begin position="91"/>
        <end position="101"/>
    </location>
</feature>
<name>K0RIH3_THAOC</name>
<sequence>MNERSRAFSSEQADWGVGQSLRAFRASDSALQAIQQKRVGVGGDRLDLDDWSEEKTLHRTPALPAKHVQRVCRSGRCRVGGRRRGSGRAKSSLEVDGERPRKAGGGQVPDLLRPNRIAHGQTIEDECLLHEETPFPADDASELAMVQKRVDKGDADAIYMLGNK</sequence>
<accession>K0RIH3</accession>
<feature type="compositionally biased region" description="Basic residues" evidence="1">
    <location>
        <begin position="78"/>
        <end position="87"/>
    </location>
</feature>
<dbReference type="Proteomes" id="UP000266841">
    <property type="component" value="Unassembled WGS sequence"/>
</dbReference>